<reference evidence="2 3" key="2">
    <citation type="submission" date="2019-11" db="EMBL/GenBank/DDBJ databases">
        <title>Green- and brown-colored morphotypes of Chlorobia in the stratified aquatic ecosystems of Kandalaksha Gulf (White Sea): A model for study of the accessory genome evolution.</title>
        <authorList>
            <person name="Grouzdev D.S."/>
        </authorList>
    </citation>
    <scope>NUCLEOTIDE SEQUENCE [LARGE SCALE GENOMIC DNA]</scope>
    <source>
        <strain evidence="2 3">ZM</strain>
    </source>
</reference>
<geneLocation type="plasmid" evidence="1">
    <name>pl1</name>
</geneLocation>
<accession>A0A5M8I7V9</accession>
<evidence type="ECO:0000313" key="1">
    <source>
        <dbReference type="EMBL" id="KAA6230472.1"/>
    </source>
</evidence>
<evidence type="ECO:0000313" key="3">
    <source>
        <dbReference type="Proteomes" id="UP000489351"/>
    </source>
</evidence>
<dbReference type="AlphaFoldDB" id="A0A5M8I7V9"/>
<evidence type="ECO:0008006" key="4">
    <source>
        <dbReference type="Google" id="ProtNLM"/>
    </source>
</evidence>
<protein>
    <recommendedName>
        <fullName evidence="4">CopG family transcriptional regulator</fullName>
    </recommendedName>
</protein>
<dbReference type="Gene3D" id="1.10.1220.10">
    <property type="entry name" value="Met repressor-like"/>
    <property type="match status" value="1"/>
</dbReference>
<name>A0A5M8I7V9_CHLPH</name>
<evidence type="ECO:0000313" key="2">
    <source>
        <dbReference type="EMBL" id="MWV55316.1"/>
    </source>
</evidence>
<dbReference type="GO" id="GO:0006355">
    <property type="term" value="P:regulation of DNA-templated transcription"/>
    <property type="evidence" value="ECO:0007669"/>
    <property type="project" value="InterPro"/>
</dbReference>
<keyword evidence="3" id="KW-1185">Reference proteome</keyword>
<dbReference type="EMBL" id="WUBZ01000110">
    <property type="protein sequence ID" value="MWV55316.1"/>
    <property type="molecule type" value="Genomic_DNA"/>
</dbReference>
<sequence>MTTKRKNIHPYLSPELYQRFKSYCKQKGVTESSVVESALTQYLDEKCDLALILKKLDRIGRGVNRVDNQVNISAEAFGLFLQYWFAHTPEIAEEEKSLANADAKRRYRSFIDYLTQRLGAGSRFTDELVKDFVVGDDDELRQATRLAEGQTE</sequence>
<gene>
    <name evidence="1" type="ORF">FP507_10645</name>
    <name evidence="2" type="ORF">GJ685_09705</name>
</gene>
<reference evidence="1" key="1">
    <citation type="submission" date="2019-07" db="EMBL/GenBank/DDBJ databases">
        <title>Draft genome Sequence of Chlorobium phaeovibrioides sp. strain PhvTcv-s14, from the Phylum Chlorobi.</title>
        <authorList>
            <person name="Babenko V."/>
            <person name="Boldyreva D."/>
            <person name="Kanygina A."/>
            <person name="Selezneva O."/>
            <person name="Akopiyan T."/>
            <person name="Lunina O."/>
        </authorList>
    </citation>
    <scope>NUCLEOTIDE SEQUENCE [LARGE SCALE GENOMIC DNA]</scope>
    <source>
        <strain evidence="1">GrTcv12</strain>
        <plasmid evidence="1">pl1</plasmid>
    </source>
</reference>
<comment type="caution">
    <text evidence="1">The sequence shown here is derived from an EMBL/GenBank/DDBJ whole genome shotgun (WGS) entry which is preliminary data.</text>
</comment>
<proteinExistence type="predicted"/>
<dbReference type="Proteomes" id="UP000489351">
    <property type="component" value="Unassembled WGS sequence"/>
</dbReference>
<dbReference type="Proteomes" id="UP000327458">
    <property type="component" value="Plasmid pl1"/>
</dbReference>
<dbReference type="RefSeq" id="WP_151418923.1">
    <property type="nucleotide sequence ID" value="NZ_CM018433.1"/>
</dbReference>
<dbReference type="InterPro" id="IPR013321">
    <property type="entry name" value="Arc_rbn_hlx_hlx"/>
</dbReference>
<organism evidence="1">
    <name type="scientific">Chlorobium phaeovibrioides</name>
    <dbReference type="NCBI Taxonomy" id="1094"/>
    <lineage>
        <taxon>Bacteria</taxon>
        <taxon>Pseudomonadati</taxon>
        <taxon>Chlorobiota</taxon>
        <taxon>Chlorobiia</taxon>
        <taxon>Chlorobiales</taxon>
        <taxon>Chlorobiaceae</taxon>
        <taxon>Chlorobium/Pelodictyon group</taxon>
        <taxon>Chlorobium</taxon>
    </lineage>
</organism>
<dbReference type="EMBL" id="VMRG01000003">
    <property type="protein sequence ID" value="KAA6230472.1"/>
    <property type="molecule type" value="Genomic_DNA"/>
</dbReference>
<keyword evidence="1" id="KW-0614">Plasmid</keyword>
<dbReference type="SUPFAM" id="SSF47598">
    <property type="entry name" value="Ribbon-helix-helix"/>
    <property type="match status" value="1"/>
</dbReference>
<dbReference type="InterPro" id="IPR010985">
    <property type="entry name" value="Ribbon_hlx_hlx"/>
</dbReference>